<comment type="pathway">
    <text evidence="10 11">Cell wall biogenesis; peptidoglycan biosynthesis.</text>
</comment>
<evidence type="ECO:0000256" key="8">
    <source>
        <dbReference type="ARBA" id="ARBA00023306"/>
    </source>
</evidence>
<evidence type="ECO:0000259" key="12">
    <source>
        <dbReference type="Pfam" id="PF02875"/>
    </source>
</evidence>
<dbReference type="NCBIfam" id="TIGR01143">
    <property type="entry name" value="murF"/>
    <property type="match status" value="1"/>
</dbReference>
<dbReference type="Gene3D" id="3.90.190.20">
    <property type="entry name" value="Mur ligase, C-terminal domain"/>
    <property type="match status" value="1"/>
</dbReference>
<comment type="catalytic activity">
    <reaction evidence="10 11">
        <text>D-alanyl-D-alanine + UDP-N-acetyl-alpha-D-muramoyl-L-alanyl-gamma-D-glutamyl-meso-2,6-diaminopimelate + ATP = UDP-N-acetyl-alpha-D-muramoyl-L-alanyl-gamma-D-glutamyl-meso-2,6-diaminopimeloyl-D-alanyl-D-alanine + ADP + phosphate + H(+)</text>
        <dbReference type="Rhea" id="RHEA:28374"/>
        <dbReference type="ChEBI" id="CHEBI:15378"/>
        <dbReference type="ChEBI" id="CHEBI:30616"/>
        <dbReference type="ChEBI" id="CHEBI:43474"/>
        <dbReference type="ChEBI" id="CHEBI:57822"/>
        <dbReference type="ChEBI" id="CHEBI:61386"/>
        <dbReference type="ChEBI" id="CHEBI:83905"/>
        <dbReference type="ChEBI" id="CHEBI:456216"/>
        <dbReference type="EC" id="6.3.2.10"/>
    </reaction>
</comment>
<keyword evidence="8 10" id="KW-0131">Cell cycle</keyword>
<dbReference type="Gene3D" id="3.40.1190.10">
    <property type="entry name" value="Mur-like, catalytic domain"/>
    <property type="match status" value="1"/>
</dbReference>
<keyword evidence="5 10" id="KW-0067">ATP-binding</keyword>
<accession>A0ABT3RXQ0</accession>
<feature type="domain" description="Mur ligase central" evidence="13">
    <location>
        <begin position="97"/>
        <end position="278"/>
    </location>
</feature>
<dbReference type="EMBL" id="JAPFQN010000012">
    <property type="protein sequence ID" value="MCX2745915.1"/>
    <property type="molecule type" value="Genomic_DNA"/>
</dbReference>
<evidence type="ECO:0000259" key="13">
    <source>
        <dbReference type="Pfam" id="PF08245"/>
    </source>
</evidence>
<dbReference type="RefSeq" id="WP_266058524.1">
    <property type="nucleotide sequence ID" value="NZ_JAPFQN010000012.1"/>
</dbReference>
<evidence type="ECO:0000256" key="9">
    <source>
        <dbReference type="ARBA" id="ARBA00023316"/>
    </source>
</evidence>
<evidence type="ECO:0000256" key="4">
    <source>
        <dbReference type="ARBA" id="ARBA00022741"/>
    </source>
</evidence>
<dbReference type="EC" id="6.3.2.10" evidence="10 11"/>
<dbReference type="InterPro" id="IPR035911">
    <property type="entry name" value="MurE/MurF_N"/>
</dbReference>
<sequence>MVTVEKLHELYLQCHNGVGTDTRKDLNGQMFFALRGPNFNANRLASQAIENGALFAIVDDKDYADNEKVLYVENSLSTLQQLANNHRKTWGFPVFGITGSNGKTTSKELIREALSPKYKVWATQGNLNNHIGVPLTILNCPQDTDFAIIEMGANKIGDIAELTSIASPDYGLITNIGKAHTEGFGGFYGVIRGKSELYQHLLENDGTVFINSQDEILANMSKRFKSPVFYPGKTDYFHCDFIDANPYVRYQPEEMDIQESNMLGSYNFINISAALCIAKYFDVNLKEACKKVNNYQPANNRSQVIHSASNTIIMDAYNANPSSMEAALENLKGMPADNKVVILGDMNELGETSEEEHKKIGEWLNDNNISKAFFVGDKIKIASEVYDSGMTFEDTDSLENYLKANPITNSLVLVKASRSIGLEKLEQILKSS</sequence>
<gene>
    <name evidence="10" type="primary">murF</name>
    <name evidence="14" type="ORF">OO013_18690</name>
</gene>
<evidence type="ECO:0000256" key="3">
    <source>
        <dbReference type="ARBA" id="ARBA00022618"/>
    </source>
</evidence>
<keyword evidence="15" id="KW-1185">Reference proteome</keyword>
<dbReference type="InterPro" id="IPR051046">
    <property type="entry name" value="MurCDEF_CellWall_CoF430Synth"/>
</dbReference>
<feature type="domain" description="Mur ligase C-terminal" evidence="12">
    <location>
        <begin position="301"/>
        <end position="418"/>
    </location>
</feature>
<keyword evidence="2 10" id="KW-0436">Ligase</keyword>
<evidence type="ECO:0000256" key="6">
    <source>
        <dbReference type="ARBA" id="ARBA00022960"/>
    </source>
</evidence>
<dbReference type="PANTHER" id="PTHR43024">
    <property type="entry name" value="UDP-N-ACETYLMURAMOYL-TRIPEPTIDE--D-ALANYL-D-ALANINE LIGASE"/>
    <property type="match status" value="1"/>
</dbReference>
<dbReference type="InterPro" id="IPR013221">
    <property type="entry name" value="Mur_ligase_cen"/>
</dbReference>
<evidence type="ECO:0000313" key="14">
    <source>
        <dbReference type="EMBL" id="MCX2745915.1"/>
    </source>
</evidence>
<comment type="caution">
    <text evidence="14">The sequence shown here is derived from an EMBL/GenBank/DDBJ whole genome shotgun (WGS) entry which is preliminary data.</text>
</comment>
<proteinExistence type="inferred from homology"/>
<keyword evidence="3 10" id="KW-0132">Cell division</keyword>
<comment type="function">
    <text evidence="10 11">Involved in cell wall formation. Catalyzes the final step in the synthesis of UDP-N-acetylmuramoyl-pentapeptide, the precursor of murein.</text>
</comment>
<feature type="binding site" evidence="10">
    <location>
        <begin position="99"/>
        <end position="105"/>
    </location>
    <ligand>
        <name>ATP</name>
        <dbReference type="ChEBI" id="CHEBI:30616"/>
    </ligand>
</feature>
<dbReference type="PANTHER" id="PTHR43024:SF1">
    <property type="entry name" value="UDP-N-ACETYLMURAMOYL-TRIPEPTIDE--D-ALANYL-D-ALANINE LIGASE"/>
    <property type="match status" value="1"/>
</dbReference>
<reference evidence="14 15" key="1">
    <citation type="submission" date="2022-11" db="EMBL/GenBank/DDBJ databases">
        <title>The characterization of three novel Bacteroidetes species and genomic analysis of their roles in tidal elemental geochemical cycles.</title>
        <authorList>
            <person name="Ma K."/>
        </authorList>
    </citation>
    <scope>NUCLEOTIDE SEQUENCE [LARGE SCALE GENOMIC DNA]</scope>
    <source>
        <strain evidence="14 15">M17</strain>
    </source>
</reference>
<dbReference type="GO" id="GO:0016874">
    <property type="term" value="F:ligase activity"/>
    <property type="evidence" value="ECO:0007669"/>
    <property type="project" value="UniProtKB-KW"/>
</dbReference>
<dbReference type="Pfam" id="PF08245">
    <property type="entry name" value="Mur_ligase_M"/>
    <property type="match status" value="1"/>
</dbReference>
<evidence type="ECO:0000313" key="15">
    <source>
        <dbReference type="Proteomes" id="UP001209885"/>
    </source>
</evidence>
<name>A0ABT3RXQ0_9BACT</name>
<dbReference type="SUPFAM" id="SSF53244">
    <property type="entry name" value="MurD-like peptide ligases, peptide-binding domain"/>
    <property type="match status" value="1"/>
</dbReference>
<dbReference type="Gene3D" id="3.40.1390.10">
    <property type="entry name" value="MurE/MurF, N-terminal domain"/>
    <property type="match status" value="1"/>
</dbReference>
<evidence type="ECO:0000256" key="1">
    <source>
        <dbReference type="ARBA" id="ARBA00022490"/>
    </source>
</evidence>
<dbReference type="SUPFAM" id="SSF53623">
    <property type="entry name" value="MurD-like peptide ligases, catalytic domain"/>
    <property type="match status" value="1"/>
</dbReference>
<protein>
    <recommendedName>
        <fullName evidence="10 11">UDP-N-acetylmuramoyl-tripeptide--D-alanyl-D-alanine ligase</fullName>
        <ecNumber evidence="10 11">6.3.2.10</ecNumber>
    </recommendedName>
    <alternativeName>
        <fullName evidence="10">D-alanyl-D-alanine-adding enzyme</fullName>
    </alternativeName>
</protein>
<dbReference type="InterPro" id="IPR036615">
    <property type="entry name" value="Mur_ligase_C_dom_sf"/>
</dbReference>
<evidence type="ECO:0000256" key="11">
    <source>
        <dbReference type="RuleBase" id="RU004136"/>
    </source>
</evidence>
<keyword evidence="6 10" id="KW-0133">Cell shape</keyword>
<evidence type="ECO:0000256" key="7">
    <source>
        <dbReference type="ARBA" id="ARBA00022984"/>
    </source>
</evidence>
<keyword evidence="4 10" id="KW-0547">Nucleotide-binding</keyword>
<comment type="similarity">
    <text evidence="10">Belongs to the MurCDEF family. MurF subfamily.</text>
</comment>
<dbReference type="InterPro" id="IPR004101">
    <property type="entry name" value="Mur_ligase_C"/>
</dbReference>
<dbReference type="Pfam" id="PF02875">
    <property type="entry name" value="Mur_ligase_C"/>
    <property type="match status" value="1"/>
</dbReference>
<dbReference type="SUPFAM" id="SSF63418">
    <property type="entry name" value="MurE/MurF N-terminal domain"/>
    <property type="match status" value="1"/>
</dbReference>
<evidence type="ECO:0000256" key="2">
    <source>
        <dbReference type="ARBA" id="ARBA00022598"/>
    </source>
</evidence>
<keyword evidence="9 10" id="KW-0961">Cell wall biogenesis/degradation</keyword>
<keyword evidence="1 10" id="KW-0963">Cytoplasm</keyword>
<dbReference type="InterPro" id="IPR036565">
    <property type="entry name" value="Mur-like_cat_sf"/>
</dbReference>
<evidence type="ECO:0000256" key="5">
    <source>
        <dbReference type="ARBA" id="ARBA00022840"/>
    </source>
</evidence>
<dbReference type="HAMAP" id="MF_02019">
    <property type="entry name" value="MurF"/>
    <property type="match status" value="1"/>
</dbReference>
<keyword evidence="7 10" id="KW-0573">Peptidoglycan synthesis</keyword>
<comment type="subcellular location">
    <subcellularLocation>
        <location evidence="10 11">Cytoplasm</location>
    </subcellularLocation>
</comment>
<dbReference type="InterPro" id="IPR005863">
    <property type="entry name" value="UDP-N-AcMur_synth"/>
</dbReference>
<dbReference type="Proteomes" id="UP001209885">
    <property type="component" value="Unassembled WGS sequence"/>
</dbReference>
<evidence type="ECO:0000256" key="10">
    <source>
        <dbReference type="HAMAP-Rule" id="MF_02019"/>
    </source>
</evidence>
<organism evidence="14 15">
    <name type="scientific">Mangrovivirga halotolerans</name>
    <dbReference type="NCBI Taxonomy" id="2993936"/>
    <lineage>
        <taxon>Bacteria</taxon>
        <taxon>Pseudomonadati</taxon>
        <taxon>Bacteroidota</taxon>
        <taxon>Cytophagia</taxon>
        <taxon>Cytophagales</taxon>
        <taxon>Mangrovivirgaceae</taxon>
        <taxon>Mangrovivirga</taxon>
    </lineage>
</organism>